<feature type="binding site" evidence="5">
    <location>
        <position position="237"/>
    </location>
    <ligand>
        <name>Zn(2+)</name>
        <dbReference type="ChEBI" id="CHEBI:29105"/>
    </ligand>
</feature>
<evidence type="ECO:0000313" key="9">
    <source>
        <dbReference type="Proteomes" id="UP000510647"/>
    </source>
</evidence>
<feature type="domain" description="Deacetylase sirtuin-type" evidence="7">
    <location>
        <begin position="17"/>
        <end position="348"/>
    </location>
</feature>
<name>A0A7H9HTU6_9SACH</name>
<sequence>MSQEGGSAAQGQVSAAEEADNRQLKSFHRYLKKARKVLCIVGAGLSQSSGIPTYQLQRGSWKGYTSLDLATPEAFDANPGLVWLFYSNRRYIAMRAKPNKGHYALAELAKRMRERHRNVLVVTQNVDGLQRRAGQAEQDLCELHGSLFDLRCTSFFCTYKGSNTRDLFLTPKLREYTPRDVGVKRKHALELERAIKRSKRGPTGPATTPQPNEQDETASSSDFDPLPHIDREDLPHCPKCKTGLLRPGVVWFGEPLPLLQMDKVDAFFVQGNEDSTTPIDLVLVIGTSGKVWPAMSYVERCKQNGGRVAVFNTKTDNLDLVKQDNASWIFQGEASYWLPRALEPIIGKIYGPSRRHHDATSH</sequence>
<keyword evidence="5" id="KW-0479">Metal-binding</keyword>
<dbReference type="GO" id="GO:0017136">
    <property type="term" value="F:histone deacetylase activity, NAD-dependent"/>
    <property type="evidence" value="ECO:0007669"/>
    <property type="project" value="TreeGrafter"/>
</dbReference>
<feature type="binding site" evidence="5">
    <location>
        <position position="157"/>
    </location>
    <ligand>
        <name>Zn(2+)</name>
        <dbReference type="ChEBI" id="CHEBI:29105"/>
    </ligand>
</feature>
<keyword evidence="4" id="KW-0520">NAD</keyword>
<dbReference type="InterPro" id="IPR029035">
    <property type="entry name" value="DHS-like_NAD/FAD-binding_dom"/>
</dbReference>
<evidence type="ECO:0000256" key="3">
    <source>
        <dbReference type="ARBA" id="ARBA00022679"/>
    </source>
</evidence>
<dbReference type="GO" id="GO:0005634">
    <property type="term" value="C:nucleus"/>
    <property type="evidence" value="ECO:0007669"/>
    <property type="project" value="TreeGrafter"/>
</dbReference>
<dbReference type="GO" id="GO:0070403">
    <property type="term" value="F:NAD+ binding"/>
    <property type="evidence" value="ECO:0007669"/>
    <property type="project" value="InterPro"/>
</dbReference>
<evidence type="ECO:0000313" key="8">
    <source>
        <dbReference type="EMBL" id="QLQ80761.1"/>
    </source>
</evidence>
<dbReference type="Proteomes" id="UP000510647">
    <property type="component" value="Chromosome 5"/>
</dbReference>
<organism evidence="8 9">
    <name type="scientific">Torulaspora globosa</name>
    <dbReference type="NCBI Taxonomy" id="48254"/>
    <lineage>
        <taxon>Eukaryota</taxon>
        <taxon>Fungi</taxon>
        <taxon>Dikarya</taxon>
        <taxon>Ascomycota</taxon>
        <taxon>Saccharomycotina</taxon>
        <taxon>Saccharomycetes</taxon>
        <taxon>Saccharomycetales</taxon>
        <taxon>Saccharomycetaceae</taxon>
        <taxon>Torulaspora</taxon>
    </lineage>
</organism>
<dbReference type="SUPFAM" id="SSF52467">
    <property type="entry name" value="DHS-like NAD/FAD-binding domain"/>
    <property type="match status" value="1"/>
</dbReference>
<feature type="binding site" evidence="5">
    <location>
        <position position="152"/>
    </location>
    <ligand>
        <name>Zn(2+)</name>
        <dbReference type="ChEBI" id="CHEBI:29105"/>
    </ligand>
</feature>
<feature type="compositionally biased region" description="Polar residues" evidence="6">
    <location>
        <begin position="205"/>
        <end position="222"/>
    </location>
</feature>
<evidence type="ECO:0000256" key="4">
    <source>
        <dbReference type="ARBA" id="ARBA00023027"/>
    </source>
</evidence>
<dbReference type="Pfam" id="PF02146">
    <property type="entry name" value="SIR2"/>
    <property type="match status" value="2"/>
</dbReference>
<dbReference type="PANTHER" id="PTHR11085">
    <property type="entry name" value="NAD-DEPENDENT PROTEIN DEACYLASE SIRTUIN-5, MITOCHONDRIAL-RELATED"/>
    <property type="match status" value="1"/>
</dbReference>
<evidence type="ECO:0000256" key="5">
    <source>
        <dbReference type="PROSITE-ProRule" id="PRU00236"/>
    </source>
</evidence>
<dbReference type="PROSITE" id="PS50305">
    <property type="entry name" value="SIRTUIN"/>
    <property type="match status" value="1"/>
</dbReference>
<evidence type="ECO:0000256" key="1">
    <source>
        <dbReference type="ARBA" id="ARBA00006924"/>
    </source>
</evidence>
<comment type="similarity">
    <text evidence="1">Belongs to the sirtuin family. Class I subfamily.</text>
</comment>
<proteinExistence type="inferred from homology"/>
<evidence type="ECO:0000256" key="6">
    <source>
        <dbReference type="SAM" id="MobiDB-lite"/>
    </source>
</evidence>
<dbReference type="InterPro" id="IPR050134">
    <property type="entry name" value="NAD-dep_sirtuin_deacylases"/>
</dbReference>
<keyword evidence="3" id="KW-0808">Transferase</keyword>
<feature type="active site" description="Proton acceptor" evidence="5">
    <location>
        <position position="144"/>
    </location>
</feature>
<dbReference type="OrthoDB" id="424302at2759"/>
<dbReference type="PANTHER" id="PTHR11085:SF10">
    <property type="entry name" value="NAD-DEPENDENT PROTEIN DEACYLASE SIRTUIN-5, MITOCHONDRIAL-RELATED"/>
    <property type="match status" value="1"/>
</dbReference>
<feature type="region of interest" description="Disordered" evidence="6">
    <location>
        <begin position="193"/>
        <end position="228"/>
    </location>
</feature>
<accession>A0A7H9HTU6</accession>
<dbReference type="InterPro" id="IPR026590">
    <property type="entry name" value="Ssirtuin_cat_dom"/>
</dbReference>
<feature type="binding site" evidence="5">
    <location>
        <position position="240"/>
    </location>
    <ligand>
        <name>Zn(2+)</name>
        <dbReference type="ChEBI" id="CHEBI:29105"/>
    </ligand>
</feature>
<dbReference type="Gene3D" id="3.40.50.1220">
    <property type="entry name" value="TPP-binding domain"/>
    <property type="match status" value="1"/>
</dbReference>
<evidence type="ECO:0000259" key="7">
    <source>
        <dbReference type="PROSITE" id="PS50305"/>
    </source>
</evidence>
<dbReference type="GO" id="GO:0046872">
    <property type="term" value="F:metal ion binding"/>
    <property type="evidence" value="ECO:0007669"/>
    <property type="project" value="UniProtKB-KW"/>
</dbReference>
<gene>
    <name evidence="8" type="ORF">HG537_0E01160</name>
</gene>
<dbReference type="AlphaFoldDB" id="A0A7H9HTU6"/>
<dbReference type="InterPro" id="IPR003000">
    <property type="entry name" value="Sirtuin"/>
</dbReference>
<dbReference type="Gene3D" id="3.30.1600.10">
    <property type="entry name" value="SIR2/SIRT2 'Small Domain"/>
    <property type="match status" value="1"/>
</dbReference>
<dbReference type="EMBL" id="CP059271">
    <property type="protein sequence ID" value="QLQ80761.1"/>
    <property type="molecule type" value="Genomic_DNA"/>
</dbReference>
<evidence type="ECO:0000256" key="2">
    <source>
        <dbReference type="ARBA" id="ARBA00022491"/>
    </source>
</evidence>
<keyword evidence="9" id="KW-1185">Reference proteome</keyword>
<dbReference type="InterPro" id="IPR026591">
    <property type="entry name" value="Sirtuin_cat_small_dom_sf"/>
</dbReference>
<protein>
    <recommendedName>
        <fullName evidence="7">Deacetylase sirtuin-type domain-containing protein</fullName>
    </recommendedName>
</protein>
<keyword evidence="2" id="KW-0678">Repressor</keyword>
<reference evidence="8 9" key="1">
    <citation type="submission" date="2020-06" db="EMBL/GenBank/DDBJ databases">
        <title>The yeast mating-type switching endonuclease HO is a domesticated member of an unorthodox homing genetic element family.</title>
        <authorList>
            <person name="Coughlan A.Y."/>
            <person name="Lombardi L."/>
            <person name="Braun-Galleani S."/>
            <person name="Martos A.R."/>
            <person name="Galeote V."/>
            <person name="Bigey F."/>
            <person name="Dequin S."/>
            <person name="Byrne K.P."/>
            <person name="Wolfe K.H."/>
        </authorList>
    </citation>
    <scope>NUCLEOTIDE SEQUENCE [LARGE SCALE GENOMIC DNA]</scope>
    <source>
        <strain evidence="8 9">CBS2947</strain>
    </source>
</reference>
<keyword evidence="5" id="KW-0862">Zinc</keyword>